<dbReference type="EMBL" id="OX465084">
    <property type="protein sequence ID" value="CAI9297973.1"/>
    <property type="molecule type" value="Genomic_DNA"/>
</dbReference>
<reference evidence="1" key="1">
    <citation type="submission" date="2023-04" db="EMBL/GenBank/DDBJ databases">
        <authorList>
            <person name="Vijverberg K."/>
            <person name="Xiong W."/>
            <person name="Schranz E."/>
        </authorList>
    </citation>
    <scope>NUCLEOTIDE SEQUENCE</scope>
</reference>
<proteinExistence type="predicted"/>
<evidence type="ECO:0000313" key="1">
    <source>
        <dbReference type="EMBL" id="CAI9297973.1"/>
    </source>
</evidence>
<evidence type="ECO:0000313" key="2">
    <source>
        <dbReference type="Proteomes" id="UP001177003"/>
    </source>
</evidence>
<sequence>MMLKEKEKYEPVISYLQIMLQYYIQQIGEMDVEIVVSRERTGADFCKSCFFLPDKHMYTTSFLEFILDLVTKFKGNSKQDLKCFSDMVLWHIRIHNLLLSFILKIYEVQKRIQG</sequence>
<dbReference type="Proteomes" id="UP001177003">
    <property type="component" value="Chromosome 8"/>
</dbReference>
<name>A0AA36EJ21_LACSI</name>
<protein>
    <submittedName>
        <fullName evidence="1">Uncharacterized protein</fullName>
    </submittedName>
</protein>
<organism evidence="1 2">
    <name type="scientific">Lactuca saligna</name>
    <name type="common">Willowleaf lettuce</name>
    <dbReference type="NCBI Taxonomy" id="75948"/>
    <lineage>
        <taxon>Eukaryota</taxon>
        <taxon>Viridiplantae</taxon>
        <taxon>Streptophyta</taxon>
        <taxon>Embryophyta</taxon>
        <taxon>Tracheophyta</taxon>
        <taxon>Spermatophyta</taxon>
        <taxon>Magnoliopsida</taxon>
        <taxon>eudicotyledons</taxon>
        <taxon>Gunneridae</taxon>
        <taxon>Pentapetalae</taxon>
        <taxon>asterids</taxon>
        <taxon>campanulids</taxon>
        <taxon>Asterales</taxon>
        <taxon>Asteraceae</taxon>
        <taxon>Cichorioideae</taxon>
        <taxon>Cichorieae</taxon>
        <taxon>Lactucinae</taxon>
        <taxon>Lactuca</taxon>
    </lineage>
</organism>
<dbReference type="AlphaFoldDB" id="A0AA36EJ21"/>
<keyword evidence="2" id="KW-1185">Reference proteome</keyword>
<gene>
    <name evidence="1" type="ORF">LSALG_LOCUS36754</name>
</gene>
<accession>A0AA36EJ21</accession>